<evidence type="ECO:0000313" key="1">
    <source>
        <dbReference type="EMBL" id="MEJ5902445.1"/>
    </source>
</evidence>
<proteinExistence type="predicted"/>
<name>A0ABD5K142_9HYPH</name>
<dbReference type="RefSeq" id="WP_339441753.1">
    <property type="nucleotide sequence ID" value="NZ_JBBHKQ010000002.1"/>
</dbReference>
<dbReference type="InterPro" id="IPR045709">
    <property type="entry name" value="DUF6065"/>
</dbReference>
<evidence type="ECO:0000313" key="2">
    <source>
        <dbReference type="Proteomes" id="UP001362311"/>
    </source>
</evidence>
<protein>
    <submittedName>
        <fullName evidence="1">DUF6065 family protein</fullName>
    </submittedName>
</protein>
<organism evidence="1 2">
    <name type="scientific">Ochrobactrum teleogrylli</name>
    <dbReference type="NCBI Taxonomy" id="2479765"/>
    <lineage>
        <taxon>Bacteria</taxon>
        <taxon>Pseudomonadati</taxon>
        <taxon>Pseudomonadota</taxon>
        <taxon>Alphaproteobacteria</taxon>
        <taxon>Hyphomicrobiales</taxon>
        <taxon>Brucellaceae</taxon>
        <taxon>Brucella/Ochrobactrum group</taxon>
        <taxon>Ochrobactrum</taxon>
    </lineage>
</organism>
<sequence>MKQLTAYVVDGHEVRIRPAPVERQWMDDSDQRFAYRCLPLNIANAHGWEILCTGAFSAIWDGHPNIDAVHVKARPLGSTPPAISHFRGGTLTFHIPCLFQTEPGVDLFVTGPINRPKDGIAPLSGVIETDWSPYALYLHYELEVHASEPPRTLRGG</sequence>
<reference evidence="1 2" key="1">
    <citation type="submission" date="2024-03" db="EMBL/GenBank/DDBJ databases">
        <title>Reference genomes for the five species model microbial community.</title>
        <authorList>
            <person name="Padfield D."/>
        </authorList>
    </citation>
    <scope>NUCLEOTIDE SEQUENCE [LARGE SCALE GENOMIC DNA]</scope>
    <source>
        <strain evidence="1 2">AB1</strain>
    </source>
</reference>
<comment type="caution">
    <text evidence="1">The sequence shown here is derived from an EMBL/GenBank/DDBJ whole genome shotgun (WGS) entry which is preliminary data.</text>
</comment>
<dbReference type="Pfam" id="PF19541">
    <property type="entry name" value="DUF6065"/>
    <property type="match status" value="1"/>
</dbReference>
<dbReference type="AlphaFoldDB" id="A0ABD5K142"/>
<accession>A0ABD5K142</accession>
<dbReference type="EMBL" id="JBBHKQ010000002">
    <property type="protein sequence ID" value="MEJ5902445.1"/>
    <property type="molecule type" value="Genomic_DNA"/>
</dbReference>
<gene>
    <name evidence="1" type="ORF">WIX40_20310</name>
</gene>
<dbReference type="Proteomes" id="UP001362311">
    <property type="component" value="Unassembled WGS sequence"/>
</dbReference>